<evidence type="ECO:0000256" key="1">
    <source>
        <dbReference type="ARBA" id="ARBA00022801"/>
    </source>
</evidence>
<dbReference type="PANTHER" id="PTHR21314:SF0">
    <property type="entry name" value="QUEUOSINE 5'-PHOSPHATE N-GLYCOSYLASE_HYDROLASE"/>
    <property type="match status" value="1"/>
</dbReference>
<protein>
    <recommendedName>
        <fullName evidence="3 6">Queuosine 5'-phosphate N-glycosylase/hydrolase</fullName>
        <ecNumber evidence="6">3.2.2.-</ecNumber>
    </recommendedName>
    <alternativeName>
        <fullName evidence="4 6">Queuosine-nucleotide N-glycosylase/hydrolase</fullName>
    </alternativeName>
</protein>
<organism evidence="8 9">
    <name type="scientific">Rhodofomes roseus</name>
    <dbReference type="NCBI Taxonomy" id="34475"/>
    <lineage>
        <taxon>Eukaryota</taxon>
        <taxon>Fungi</taxon>
        <taxon>Dikarya</taxon>
        <taxon>Basidiomycota</taxon>
        <taxon>Agaricomycotina</taxon>
        <taxon>Agaricomycetes</taxon>
        <taxon>Polyporales</taxon>
        <taxon>Rhodofomes</taxon>
    </lineage>
</organism>
<evidence type="ECO:0000313" key="8">
    <source>
        <dbReference type="EMBL" id="KAH9841407.1"/>
    </source>
</evidence>
<gene>
    <name evidence="8" type="ORF">C8Q71DRAFT_884137</name>
</gene>
<comment type="function">
    <text evidence="6">Catalyzes the hydrolysis of queuosine 5'-phosphate, releasing the nucleobase queuine (q). Is required for salvage of queuine from exogenous queuosine (Q) that is imported and then converted to queuosine 5'-phosphate intracellularly.</text>
</comment>
<evidence type="ECO:0000256" key="3">
    <source>
        <dbReference type="ARBA" id="ARBA00035306"/>
    </source>
</evidence>
<dbReference type="EMBL" id="JADCUA010000003">
    <property type="protein sequence ID" value="KAH9841407.1"/>
    <property type="molecule type" value="Genomic_DNA"/>
</dbReference>
<dbReference type="EC" id="3.2.2.-" evidence="6"/>
<dbReference type="InterPro" id="IPR019438">
    <property type="entry name" value="Q_salvage"/>
</dbReference>
<name>A0ABQ8KSX8_9APHY</name>
<comment type="catalytic activity">
    <reaction evidence="5 6">
        <text>queuosine 5'-phosphate + H2O = queuine + D-ribose 5-phosphate</text>
        <dbReference type="Rhea" id="RHEA:75387"/>
        <dbReference type="ChEBI" id="CHEBI:15377"/>
        <dbReference type="ChEBI" id="CHEBI:17433"/>
        <dbReference type="ChEBI" id="CHEBI:78346"/>
        <dbReference type="ChEBI" id="CHEBI:194371"/>
    </reaction>
    <physiologicalReaction direction="left-to-right" evidence="5 6">
        <dbReference type="Rhea" id="RHEA:75388"/>
    </physiologicalReaction>
</comment>
<reference evidence="8 9" key="1">
    <citation type="journal article" date="2021" name="Environ. Microbiol.">
        <title>Gene family expansions and transcriptome signatures uncover fungal adaptations to wood decay.</title>
        <authorList>
            <person name="Hage H."/>
            <person name="Miyauchi S."/>
            <person name="Viragh M."/>
            <person name="Drula E."/>
            <person name="Min B."/>
            <person name="Chaduli D."/>
            <person name="Navarro D."/>
            <person name="Favel A."/>
            <person name="Norest M."/>
            <person name="Lesage-Meessen L."/>
            <person name="Balint B."/>
            <person name="Merenyi Z."/>
            <person name="de Eugenio L."/>
            <person name="Morin E."/>
            <person name="Martinez A.T."/>
            <person name="Baldrian P."/>
            <person name="Stursova M."/>
            <person name="Martinez M.J."/>
            <person name="Novotny C."/>
            <person name="Magnuson J.K."/>
            <person name="Spatafora J.W."/>
            <person name="Maurice S."/>
            <person name="Pangilinan J."/>
            <person name="Andreopoulos W."/>
            <person name="LaButti K."/>
            <person name="Hundley H."/>
            <person name="Na H."/>
            <person name="Kuo A."/>
            <person name="Barry K."/>
            <person name="Lipzen A."/>
            <person name="Henrissat B."/>
            <person name="Riley R."/>
            <person name="Ahrendt S."/>
            <person name="Nagy L.G."/>
            <person name="Grigoriev I.V."/>
            <person name="Martin F."/>
            <person name="Rosso M.N."/>
        </authorList>
    </citation>
    <scope>NUCLEOTIDE SEQUENCE [LARGE SCALE GENOMIC DNA]</scope>
    <source>
        <strain evidence="8 9">CIRM-BRFM 1785</strain>
    </source>
</reference>
<feature type="region of interest" description="Disordered" evidence="7">
    <location>
        <begin position="26"/>
        <end position="52"/>
    </location>
</feature>
<evidence type="ECO:0000256" key="4">
    <source>
        <dbReference type="ARBA" id="ARBA00035393"/>
    </source>
</evidence>
<dbReference type="PANTHER" id="PTHR21314">
    <property type="entry name" value="QUEUOSINE 5'-PHOSPHATE N-GLYCOSYLASE_HYDROLASE-RELATED"/>
    <property type="match status" value="1"/>
</dbReference>
<dbReference type="Proteomes" id="UP000814176">
    <property type="component" value="Unassembled WGS sequence"/>
</dbReference>
<comment type="similarity">
    <text evidence="2 6">Belongs to the QNG1 protein family.</text>
</comment>
<dbReference type="Pfam" id="PF10343">
    <property type="entry name" value="Q_salvage"/>
    <property type="match status" value="1"/>
</dbReference>
<evidence type="ECO:0000313" key="9">
    <source>
        <dbReference type="Proteomes" id="UP000814176"/>
    </source>
</evidence>
<evidence type="ECO:0000256" key="2">
    <source>
        <dbReference type="ARBA" id="ARBA00035119"/>
    </source>
</evidence>
<evidence type="ECO:0000256" key="5">
    <source>
        <dbReference type="ARBA" id="ARBA00048204"/>
    </source>
</evidence>
<dbReference type="GeneID" id="72009259"/>
<proteinExistence type="inferred from homology"/>
<accession>A0ABQ8KSX8</accession>
<evidence type="ECO:0000256" key="6">
    <source>
        <dbReference type="RuleBase" id="RU365002"/>
    </source>
</evidence>
<sequence length="434" mass="48915">MAIEIETASSARQAISTGDAAKAELADTGSGMGKSCSAKSKRRDDTDLENSPNPVLQSAVFALKKTDIVQLNEQGIHAAAHFIHGRLQTESYTPRTWHTHPLHLLPPEPYSPADPSTRACLDWIFLISSLNFSFWSEREGFPDRYGVDWRTGWGSEERKVHTGYWALVAAINRAIEEGIPITDSGFYSSSNECPDGVIEHVFRPAAQCSETIPLLRERIAILRENGQILRKRFGGSFQGFCDAFLRKYNGKGTSLQLAQMIVDTFPSFRDEVVFEGRKVCFWKRAQILVAETWAAFFPADDQPHPLFPVDGAISQLTMFADYRVPQILHHLRMLDYPPSLAKKLLCHEPFAPACQEEVSIRAASIVAVERVRQEILCLNRHPSKSVQTRDEVSSVVIDFYLWDLAKRIEGGEDIVEEIDTNDPLPIHRTRSVWY</sequence>
<comment type="caution">
    <text evidence="8">The sequence shown here is derived from an EMBL/GenBank/DDBJ whole genome shotgun (WGS) entry which is preliminary data.</text>
</comment>
<dbReference type="RefSeq" id="XP_047782706.1">
    <property type="nucleotide sequence ID" value="XM_047928527.1"/>
</dbReference>
<keyword evidence="1 6" id="KW-0378">Hydrolase</keyword>
<evidence type="ECO:0000256" key="7">
    <source>
        <dbReference type="SAM" id="MobiDB-lite"/>
    </source>
</evidence>
<keyword evidence="9" id="KW-1185">Reference proteome</keyword>